<accession>A0ABS6SJX9</accession>
<evidence type="ECO:0000256" key="5">
    <source>
        <dbReference type="RuleBase" id="RU362118"/>
    </source>
</evidence>
<dbReference type="InterPro" id="IPR006233">
    <property type="entry name" value="Cys_b_lyase_bac"/>
</dbReference>
<dbReference type="NCBIfam" id="TIGR01324">
    <property type="entry name" value="cysta_beta_ly_B"/>
    <property type="match status" value="1"/>
</dbReference>
<evidence type="ECO:0000256" key="3">
    <source>
        <dbReference type="ARBA" id="ARBA00022898"/>
    </source>
</evidence>
<gene>
    <name evidence="7" type="primary">metC</name>
    <name evidence="7" type="ORF">KCG45_01415</name>
</gene>
<proteinExistence type="inferred from homology"/>
<evidence type="ECO:0000256" key="1">
    <source>
        <dbReference type="ARBA" id="ARBA00001933"/>
    </source>
</evidence>
<dbReference type="Pfam" id="PF01053">
    <property type="entry name" value="Cys_Met_Meta_PP"/>
    <property type="match status" value="1"/>
</dbReference>
<dbReference type="Proteomes" id="UP000699975">
    <property type="component" value="Unassembled WGS sequence"/>
</dbReference>
<dbReference type="GO" id="GO:0016829">
    <property type="term" value="F:lyase activity"/>
    <property type="evidence" value="ECO:0007669"/>
    <property type="project" value="UniProtKB-KW"/>
</dbReference>
<evidence type="ECO:0000313" key="7">
    <source>
        <dbReference type="EMBL" id="MBV7264832.1"/>
    </source>
</evidence>
<comment type="similarity">
    <text evidence="2 5">Belongs to the trans-sulfuration enzymes family.</text>
</comment>
<keyword evidence="4 7" id="KW-0456">Lyase</keyword>
<feature type="region of interest" description="Disordered" evidence="6">
    <location>
        <begin position="1"/>
        <end position="36"/>
    </location>
</feature>
<evidence type="ECO:0000313" key="8">
    <source>
        <dbReference type="Proteomes" id="UP000699975"/>
    </source>
</evidence>
<comment type="caution">
    <text evidence="7">The sequence shown here is derived from an EMBL/GenBank/DDBJ whole genome shotgun (WGS) entry which is preliminary data.</text>
</comment>
<evidence type="ECO:0000256" key="2">
    <source>
        <dbReference type="ARBA" id="ARBA00009077"/>
    </source>
</evidence>
<protein>
    <submittedName>
        <fullName evidence="7">Cystathionine beta-lyase</fullName>
        <ecNumber evidence="7">4.4.1.8</ecNumber>
    </submittedName>
</protein>
<dbReference type="PANTHER" id="PTHR43500:SF1">
    <property type="entry name" value="CYSTATHIONINE BETA-LYASE-RELATED"/>
    <property type="match status" value="1"/>
</dbReference>
<dbReference type="InterPro" id="IPR000277">
    <property type="entry name" value="Cys/Met-Metab_PyrdxlP-dep_enz"/>
</dbReference>
<keyword evidence="3 5" id="KW-0663">Pyridoxal phosphate</keyword>
<dbReference type="PIRSF" id="PIRSF001434">
    <property type="entry name" value="CGS"/>
    <property type="match status" value="1"/>
</dbReference>
<dbReference type="EMBL" id="JAGSPB010000001">
    <property type="protein sequence ID" value="MBV7264832.1"/>
    <property type="molecule type" value="Genomic_DNA"/>
</dbReference>
<evidence type="ECO:0000256" key="6">
    <source>
        <dbReference type="SAM" id="MobiDB-lite"/>
    </source>
</evidence>
<sequence>MERRPRHAESTRTRMSGKDPKNTRPATRVTQAGRRAEWTGPVVNTPVWRASTHLYDTEADRKNAGKTNADGGFFYGRRGAPTQWSLADALTQIEPGAHGTVLYPSGVAAIAGCMLAVLRPGDRLLMTDNAYDPTRSMATGLLKRLGVRAEFFDPLDLDAYTALFDEPVRAVWLESPGSLTMEVCDIPAFAAVARENKAVSMIDNTWASPLGFAPLQHGCDITMMSLSKHVGGHSDLMMGSASAGERWYRALRRTSQELGQVVSPDDAALASRGLRTMAIRLEQSTASALQIANWLEEQPQVAQVLCPMRPGDAGHAVWKRDFTGGCGLFSFLLESDDPHACGRVVDALDHFGIGYSWGGFESLALPIVPQEYRAIMASPTQPVGDTGTKPAIRLSIGLEDPQDLIADLAQALAKMEQK</sequence>
<evidence type="ECO:0000256" key="4">
    <source>
        <dbReference type="ARBA" id="ARBA00023239"/>
    </source>
</evidence>
<dbReference type="PANTHER" id="PTHR43500">
    <property type="entry name" value="CYSTATHIONINE BETA-LYASE-RELATED"/>
    <property type="match status" value="1"/>
</dbReference>
<keyword evidence="8" id="KW-1185">Reference proteome</keyword>
<organism evidence="7 8">
    <name type="scientific">Erythrobacter ani</name>
    <dbReference type="NCBI Taxonomy" id="2827235"/>
    <lineage>
        <taxon>Bacteria</taxon>
        <taxon>Pseudomonadati</taxon>
        <taxon>Pseudomonadota</taxon>
        <taxon>Alphaproteobacteria</taxon>
        <taxon>Sphingomonadales</taxon>
        <taxon>Erythrobacteraceae</taxon>
        <taxon>Erythrobacter/Porphyrobacter group</taxon>
        <taxon>Erythrobacter</taxon>
    </lineage>
</organism>
<dbReference type="EC" id="4.4.1.8" evidence="7"/>
<reference evidence="7 8" key="1">
    <citation type="submission" date="2021-04" db="EMBL/GenBank/DDBJ databases">
        <authorList>
            <person name="Pira H."/>
            <person name="Risdian C."/>
            <person name="Wink J."/>
        </authorList>
    </citation>
    <scope>NUCLEOTIDE SEQUENCE [LARGE SCALE GENOMIC DNA]</scope>
    <source>
        <strain evidence="7 8">WH131</strain>
    </source>
</reference>
<comment type="cofactor">
    <cofactor evidence="1 5">
        <name>pyridoxal 5'-phosphate</name>
        <dbReference type="ChEBI" id="CHEBI:597326"/>
    </cofactor>
</comment>
<name>A0ABS6SJX9_9SPHN</name>
<feature type="compositionally biased region" description="Basic and acidic residues" evidence="6">
    <location>
        <begin position="1"/>
        <end position="22"/>
    </location>
</feature>